<organism evidence="1 2">
    <name type="scientific">Elysia marginata</name>
    <dbReference type="NCBI Taxonomy" id="1093978"/>
    <lineage>
        <taxon>Eukaryota</taxon>
        <taxon>Metazoa</taxon>
        <taxon>Spiralia</taxon>
        <taxon>Lophotrochozoa</taxon>
        <taxon>Mollusca</taxon>
        <taxon>Gastropoda</taxon>
        <taxon>Heterobranchia</taxon>
        <taxon>Euthyneura</taxon>
        <taxon>Panpulmonata</taxon>
        <taxon>Sacoglossa</taxon>
        <taxon>Placobranchoidea</taxon>
        <taxon>Plakobranchidae</taxon>
        <taxon>Elysia</taxon>
    </lineage>
</organism>
<sequence length="95" mass="10880">MLLFTPWLLDNFTLESRSRTPQVDYTLWDDGQPSGSVENNCTIINRRSLYSLSKLSFRCWRAIKDSDQNLQNITWVLGSRGSPLANLSRIPGISF</sequence>
<name>A0AAV4IIG0_9GAST</name>
<gene>
    <name evidence="1" type="ORF">ElyMa_001304500</name>
</gene>
<keyword evidence="2" id="KW-1185">Reference proteome</keyword>
<evidence type="ECO:0000313" key="1">
    <source>
        <dbReference type="EMBL" id="GFS09690.1"/>
    </source>
</evidence>
<comment type="caution">
    <text evidence="1">The sequence shown here is derived from an EMBL/GenBank/DDBJ whole genome shotgun (WGS) entry which is preliminary data.</text>
</comment>
<dbReference type="AlphaFoldDB" id="A0AAV4IIG0"/>
<evidence type="ECO:0000313" key="2">
    <source>
        <dbReference type="Proteomes" id="UP000762676"/>
    </source>
</evidence>
<dbReference type="Proteomes" id="UP000762676">
    <property type="component" value="Unassembled WGS sequence"/>
</dbReference>
<dbReference type="EMBL" id="BMAT01002591">
    <property type="protein sequence ID" value="GFS09690.1"/>
    <property type="molecule type" value="Genomic_DNA"/>
</dbReference>
<reference evidence="1 2" key="1">
    <citation type="journal article" date="2021" name="Elife">
        <title>Chloroplast acquisition without the gene transfer in kleptoplastic sea slugs, Plakobranchus ocellatus.</title>
        <authorList>
            <person name="Maeda T."/>
            <person name="Takahashi S."/>
            <person name="Yoshida T."/>
            <person name="Shimamura S."/>
            <person name="Takaki Y."/>
            <person name="Nagai Y."/>
            <person name="Toyoda A."/>
            <person name="Suzuki Y."/>
            <person name="Arimoto A."/>
            <person name="Ishii H."/>
            <person name="Satoh N."/>
            <person name="Nishiyama T."/>
            <person name="Hasebe M."/>
            <person name="Maruyama T."/>
            <person name="Minagawa J."/>
            <person name="Obokata J."/>
            <person name="Shigenobu S."/>
        </authorList>
    </citation>
    <scope>NUCLEOTIDE SEQUENCE [LARGE SCALE GENOMIC DNA]</scope>
</reference>
<protein>
    <submittedName>
        <fullName evidence="1">Uncharacterized protein</fullName>
    </submittedName>
</protein>
<accession>A0AAV4IIG0</accession>
<proteinExistence type="predicted"/>